<comment type="caution">
    <text evidence="2">The sequence shown here is derived from an EMBL/GenBank/DDBJ whole genome shotgun (WGS) entry which is preliminary data.</text>
</comment>
<evidence type="ECO:0000256" key="1">
    <source>
        <dbReference type="SAM" id="MobiDB-lite"/>
    </source>
</evidence>
<dbReference type="InParanoid" id="A0A4Q1BHE6"/>
<gene>
    <name evidence="2" type="ORF">M231_05721</name>
</gene>
<feature type="compositionally biased region" description="Basic and acidic residues" evidence="1">
    <location>
        <begin position="9"/>
        <end position="19"/>
    </location>
</feature>
<keyword evidence="3" id="KW-1185">Reference proteome</keyword>
<sequence>MKQYQAGGEEAKDIARDSGSESSDSGDDNDARQSTPCAMPAGNNPEYGRLLKVTGPLSNPSRWDFQRDALAGEGHIRLTFVPPRGSQLLPMSTGPGTIVIYDENQWERERIDAIGLSKYEESLEEIKTSLDAAQILLTSSDLPVQPLFQAVPLPLESADNFNHWNVRYQFVSVSRRVANGPLTDNLTAIPTLDDYPSDMSLTSVRGICLLFGPKDLPGERNMDNHPESMDEETGRSQ</sequence>
<proteinExistence type="predicted"/>
<accession>A0A4Q1BHE6</accession>
<evidence type="ECO:0000313" key="2">
    <source>
        <dbReference type="EMBL" id="RXK37014.1"/>
    </source>
</evidence>
<name>A0A4Q1BHE6_TREME</name>
<dbReference type="Proteomes" id="UP000289152">
    <property type="component" value="Unassembled WGS sequence"/>
</dbReference>
<protein>
    <submittedName>
        <fullName evidence="2">Uncharacterized protein</fullName>
    </submittedName>
</protein>
<organism evidence="2 3">
    <name type="scientific">Tremella mesenterica</name>
    <name type="common">Jelly fungus</name>
    <dbReference type="NCBI Taxonomy" id="5217"/>
    <lineage>
        <taxon>Eukaryota</taxon>
        <taxon>Fungi</taxon>
        <taxon>Dikarya</taxon>
        <taxon>Basidiomycota</taxon>
        <taxon>Agaricomycotina</taxon>
        <taxon>Tremellomycetes</taxon>
        <taxon>Tremellales</taxon>
        <taxon>Tremellaceae</taxon>
        <taxon>Tremella</taxon>
    </lineage>
</organism>
<evidence type="ECO:0000313" key="3">
    <source>
        <dbReference type="Proteomes" id="UP000289152"/>
    </source>
</evidence>
<feature type="region of interest" description="Disordered" evidence="1">
    <location>
        <begin position="216"/>
        <end position="237"/>
    </location>
</feature>
<dbReference type="EMBL" id="SDIL01000080">
    <property type="protein sequence ID" value="RXK37014.1"/>
    <property type="molecule type" value="Genomic_DNA"/>
</dbReference>
<feature type="region of interest" description="Disordered" evidence="1">
    <location>
        <begin position="1"/>
        <end position="48"/>
    </location>
</feature>
<reference evidence="2 3" key="1">
    <citation type="submission" date="2016-06" db="EMBL/GenBank/DDBJ databases">
        <title>Evolution of pathogenesis and genome organization in the Tremellales.</title>
        <authorList>
            <person name="Cuomo C."/>
            <person name="Litvintseva A."/>
            <person name="Heitman J."/>
            <person name="Chen Y."/>
            <person name="Sun S."/>
            <person name="Springer D."/>
            <person name="Dromer F."/>
            <person name="Young S."/>
            <person name="Zeng Q."/>
            <person name="Chapman S."/>
            <person name="Gujja S."/>
            <person name="Saif S."/>
            <person name="Birren B."/>
        </authorList>
    </citation>
    <scope>NUCLEOTIDE SEQUENCE [LARGE SCALE GENOMIC DNA]</scope>
    <source>
        <strain evidence="2 3">ATCC 28783</strain>
    </source>
</reference>
<dbReference type="AlphaFoldDB" id="A0A4Q1BHE6"/>